<dbReference type="Proteomes" id="UP000198614">
    <property type="component" value="Unassembled WGS sequence"/>
</dbReference>
<reference evidence="1 3" key="1">
    <citation type="submission" date="2016-10" db="EMBL/GenBank/DDBJ databases">
        <authorList>
            <person name="de Groot N.N."/>
        </authorList>
    </citation>
    <scope>NUCLEOTIDE SEQUENCE [LARGE SCALE GENOMIC DNA]</scope>
    <source>
        <strain evidence="1 3">CGMCC 4.1859</strain>
    </source>
</reference>
<protein>
    <submittedName>
        <fullName evidence="2">SCO5389 family protein</fullName>
    </submittedName>
</protein>
<sequence length="89" mass="9295">MSSDVTPHPLADAGARTARDEDVVAAVRASLPYAYRLVAALADELRSGTAEFADAPAPSEAERGQVRCALSSEAIRGSLERHFGVVLAS</sequence>
<evidence type="ECO:0000313" key="2">
    <source>
        <dbReference type="EMBL" id="WUR36175.1"/>
    </source>
</evidence>
<accession>A0A1G7XV58</accession>
<dbReference type="EMBL" id="CP108330">
    <property type="protein sequence ID" value="WUR36175.1"/>
    <property type="molecule type" value="Genomic_DNA"/>
</dbReference>
<reference evidence="2" key="2">
    <citation type="submission" date="2022-10" db="EMBL/GenBank/DDBJ databases">
        <title>The complete genomes of actinobacterial strains from the NBC collection.</title>
        <authorList>
            <person name="Joergensen T.S."/>
            <person name="Alvarez Arevalo M."/>
            <person name="Sterndorff E.B."/>
            <person name="Faurdal D."/>
            <person name="Vuksanovic O."/>
            <person name="Mourched A.-S."/>
            <person name="Charusanti P."/>
            <person name="Shaw S."/>
            <person name="Blin K."/>
            <person name="Weber T."/>
        </authorList>
    </citation>
    <scope>NUCLEOTIDE SEQUENCE</scope>
    <source>
        <strain evidence="2">NBC_00489</strain>
    </source>
</reference>
<dbReference type="EMBL" id="FNAX01000034">
    <property type="protein sequence ID" value="SDG87926.1"/>
    <property type="molecule type" value="Genomic_DNA"/>
</dbReference>
<organism evidence="1 3">
    <name type="scientific">Streptomyces griseoaurantiacus</name>
    <dbReference type="NCBI Taxonomy" id="68213"/>
    <lineage>
        <taxon>Bacteria</taxon>
        <taxon>Bacillati</taxon>
        <taxon>Actinomycetota</taxon>
        <taxon>Actinomycetes</taxon>
        <taxon>Kitasatosporales</taxon>
        <taxon>Streptomycetaceae</taxon>
        <taxon>Streptomyces</taxon>
        <taxon>Streptomyces aurantiacus group</taxon>
    </lineage>
</organism>
<gene>
    <name evidence="2" type="ORF">OHN36_02765</name>
    <name evidence="1" type="ORF">SAMN05216260_13418</name>
</gene>
<dbReference type="AlphaFoldDB" id="A0A1G7XV58"/>
<name>A0A1G7XV58_9ACTN</name>
<dbReference type="Pfam" id="PF20704">
    <property type="entry name" value="KH_NucS_shadow"/>
    <property type="match status" value="1"/>
</dbReference>
<proteinExistence type="predicted"/>
<evidence type="ECO:0000313" key="4">
    <source>
        <dbReference type="Proteomes" id="UP001432161"/>
    </source>
</evidence>
<evidence type="ECO:0000313" key="3">
    <source>
        <dbReference type="Proteomes" id="UP000198614"/>
    </source>
</evidence>
<dbReference type="Proteomes" id="UP001432161">
    <property type="component" value="Chromosome"/>
</dbReference>
<evidence type="ECO:0000313" key="1">
    <source>
        <dbReference type="EMBL" id="SDG87926.1"/>
    </source>
</evidence>
<dbReference type="NCBIfam" id="NF040488">
    <property type="entry name" value="SCO5389_fam"/>
    <property type="match status" value="1"/>
</dbReference>
<keyword evidence="4" id="KW-1185">Reference proteome</keyword>